<proteinExistence type="predicted"/>
<keyword evidence="5" id="KW-0378">Hydrolase</keyword>
<evidence type="ECO:0000256" key="4">
    <source>
        <dbReference type="ARBA" id="ARBA00022759"/>
    </source>
</evidence>
<evidence type="ECO:0000256" key="2">
    <source>
        <dbReference type="ARBA" id="ARBA00022695"/>
    </source>
</evidence>
<comment type="caution">
    <text evidence="9">The sequence shown here is derived from an EMBL/GenBank/DDBJ whole genome shotgun (WGS) entry which is preliminary data.</text>
</comment>
<keyword evidence="1" id="KW-0808">Transferase</keyword>
<dbReference type="InterPro" id="IPR021109">
    <property type="entry name" value="Peptidase_aspartic_dom_sf"/>
</dbReference>
<dbReference type="GO" id="GO:0003964">
    <property type="term" value="F:RNA-directed DNA polymerase activity"/>
    <property type="evidence" value="ECO:0007669"/>
    <property type="project" value="UniProtKB-KW"/>
</dbReference>
<accession>A0ABQ5HVL3</accession>
<protein>
    <submittedName>
        <fullName evidence="9">Reverse transcriptase domain-containing protein</fullName>
    </submittedName>
</protein>
<keyword evidence="10" id="KW-1185">Reference proteome</keyword>
<evidence type="ECO:0000256" key="3">
    <source>
        <dbReference type="ARBA" id="ARBA00022722"/>
    </source>
</evidence>
<evidence type="ECO:0000259" key="8">
    <source>
        <dbReference type="Pfam" id="PF17917"/>
    </source>
</evidence>
<feature type="domain" description="Reverse transcriptase RNase H-like" evidence="8">
    <location>
        <begin position="236"/>
        <end position="312"/>
    </location>
</feature>
<gene>
    <name evidence="9" type="ORF">Tco_1080669</name>
</gene>
<evidence type="ECO:0000313" key="10">
    <source>
        <dbReference type="Proteomes" id="UP001151760"/>
    </source>
</evidence>
<dbReference type="Gene3D" id="2.40.70.10">
    <property type="entry name" value="Acid Proteases"/>
    <property type="match status" value="1"/>
</dbReference>
<name>A0ABQ5HVL3_9ASTR</name>
<dbReference type="PANTHER" id="PTHR34072:SF52">
    <property type="entry name" value="RIBONUCLEASE H"/>
    <property type="match status" value="1"/>
</dbReference>
<evidence type="ECO:0000256" key="5">
    <source>
        <dbReference type="ARBA" id="ARBA00022801"/>
    </source>
</evidence>
<dbReference type="SUPFAM" id="SSF56672">
    <property type="entry name" value="DNA/RNA polymerases"/>
    <property type="match status" value="1"/>
</dbReference>
<sequence length="324" mass="38147">MSMENRLTNDAIRDGIFKKDNAGNKRRSDDRSRNREGHFAEHCTGKVADVRPRKTCFEYGSPNHFRNNYPRLIRTSNQGRNRPNQVLAIEGNCNLRNNANKARGRDFIMGANEAHHRDCYESEIENGLRVETNKIFRGCRLELEGYTFTIDLIPFGHGSFYVIVGIDWLSNLQVEIICHEMIVRIPLSNGEILEVHGERPEGKSKHLKSMKTDETDSVLQENYRELLEDCQTSHPRGKVIAYASRKLKIYEKNYTTYDMELGAVIFALKTWIHYLYKTKSVIYTDHKSLQRIFDQKELKMRQRRWIELFSDYDYEIRYHPEKKT</sequence>
<dbReference type="InterPro" id="IPR041373">
    <property type="entry name" value="RT_RNaseH"/>
</dbReference>
<dbReference type="Pfam" id="PF08284">
    <property type="entry name" value="RVP_2"/>
    <property type="match status" value="1"/>
</dbReference>
<feature type="region of interest" description="Disordered" evidence="7">
    <location>
        <begin position="18"/>
        <end position="37"/>
    </location>
</feature>
<keyword evidence="4" id="KW-0255">Endonuclease</keyword>
<dbReference type="Proteomes" id="UP001151760">
    <property type="component" value="Unassembled WGS sequence"/>
</dbReference>
<keyword evidence="3" id="KW-0540">Nuclease</keyword>
<reference evidence="9" key="2">
    <citation type="submission" date="2022-01" db="EMBL/GenBank/DDBJ databases">
        <authorList>
            <person name="Yamashiro T."/>
            <person name="Shiraishi A."/>
            <person name="Satake H."/>
            <person name="Nakayama K."/>
        </authorList>
    </citation>
    <scope>NUCLEOTIDE SEQUENCE</scope>
</reference>
<reference evidence="9" key="1">
    <citation type="journal article" date="2022" name="Int. J. Mol. Sci.">
        <title>Draft Genome of Tanacetum Coccineum: Genomic Comparison of Closely Related Tanacetum-Family Plants.</title>
        <authorList>
            <person name="Yamashiro T."/>
            <person name="Shiraishi A."/>
            <person name="Nakayama K."/>
            <person name="Satake H."/>
        </authorList>
    </citation>
    <scope>NUCLEOTIDE SEQUENCE</scope>
</reference>
<dbReference type="InterPro" id="IPR043502">
    <property type="entry name" value="DNA/RNA_pol_sf"/>
</dbReference>
<evidence type="ECO:0000256" key="1">
    <source>
        <dbReference type="ARBA" id="ARBA00022679"/>
    </source>
</evidence>
<dbReference type="EMBL" id="BQNB010020054">
    <property type="protein sequence ID" value="GJT91824.1"/>
    <property type="molecule type" value="Genomic_DNA"/>
</dbReference>
<keyword evidence="6 9" id="KW-0695">RNA-directed DNA polymerase</keyword>
<evidence type="ECO:0000256" key="6">
    <source>
        <dbReference type="ARBA" id="ARBA00022918"/>
    </source>
</evidence>
<dbReference type="CDD" id="cd09274">
    <property type="entry name" value="RNase_HI_RT_Ty3"/>
    <property type="match status" value="1"/>
</dbReference>
<evidence type="ECO:0000256" key="7">
    <source>
        <dbReference type="SAM" id="MobiDB-lite"/>
    </source>
</evidence>
<keyword evidence="2" id="KW-0548">Nucleotidyltransferase</keyword>
<evidence type="ECO:0000313" key="9">
    <source>
        <dbReference type="EMBL" id="GJT91824.1"/>
    </source>
</evidence>
<dbReference type="Pfam" id="PF17917">
    <property type="entry name" value="RT_RNaseH"/>
    <property type="match status" value="1"/>
</dbReference>
<dbReference type="PANTHER" id="PTHR34072">
    <property type="entry name" value="ENZYMATIC POLYPROTEIN-RELATED"/>
    <property type="match status" value="1"/>
</dbReference>
<organism evidence="9 10">
    <name type="scientific">Tanacetum coccineum</name>
    <dbReference type="NCBI Taxonomy" id="301880"/>
    <lineage>
        <taxon>Eukaryota</taxon>
        <taxon>Viridiplantae</taxon>
        <taxon>Streptophyta</taxon>
        <taxon>Embryophyta</taxon>
        <taxon>Tracheophyta</taxon>
        <taxon>Spermatophyta</taxon>
        <taxon>Magnoliopsida</taxon>
        <taxon>eudicotyledons</taxon>
        <taxon>Gunneridae</taxon>
        <taxon>Pentapetalae</taxon>
        <taxon>asterids</taxon>
        <taxon>campanulids</taxon>
        <taxon>Asterales</taxon>
        <taxon>Asteraceae</taxon>
        <taxon>Asteroideae</taxon>
        <taxon>Anthemideae</taxon>
        <taxon>Anthemidinae</taxon>
        <taxon>Tanacetum</taxon>
    </lineage>
</organism>